<evidence type="ECO:0000256" key="1">
    <source>
        <dbReference type="SAM" id="MobiDB-lite"/>
    </source>
</evidence>
<feature type="compositionally biased region" description="Basic and acidic residues" evidence="1">
    <location>
        <begin position="319"/>
        <end position="332"/>
    </location>
</feature>
<accession>A0AAN7NQE3</accession>
<name>A0AAN7NQE3_MYCAM</name>
<comment type="caution">
    <text evidence="2">The sequence shown here is derived from an EMBL/GenBank/DDBJ whole genome shotgun (WGS) entry which is preliminary data.</text>
</comment>
<organism evidence="2 3">
    <name type="scientific">Mycteria americana</name>
    <name type="common">Wood stork</name>
    <dbReference type="NCBI Taxonomy" id="33587"/>
    <lineage>
        <taxon>Eukaryota</taxon>
        <taxon>Metazoa</taxon>
        <taxon>Chordata</taxon>
        <taxon>Craniata</taxon>
        <taxon>Vertebrata</taxon>
        <taxon>Euteleostomi</taxon>
        <taxon>Archelosauria</taxon>
        <taxon>Archosauria</taxon>
        <taxon>Dinosauria</taxon>
        <taxon>Saurischia</taxon>
        <taxon>Theropoda</taxon>
        <taxon>Coelurosauria</taxon>
        <taxon>Aves</taxon>
        <taxon>Neognathae</taxon>
        <taxon>Neoaves</taxon>
        <taxon>Aequornithes</taxon>
        <taxon>Ciconiiformes</taxon>
        <taxon>Ciconiidae</taxon>
        <taxon>Mycteria</taxon>
    </lineage>
</organism>
<reference evidence="2 3" key="1">
    <citation type="journal article" date="2023" name="J. Hered.">
        <title>Chromosome-level genome of the wood stork (Mycteria americana) provides insight into avian chromosome evolution.</title>
        <authorList>
            <person name="Flamio R. Jr."/>
            <person name="Ramstad K.M."/>
        </authorList>
    </citation>
    <scope>NUCLEOTIDE SEQUENCE [LARGE SCALE GENOMIC DNA]</scope>
    <source>
        <strain evidence="2">JAX WOST 10</strain>
    </source>
</reference>
<protein>
    <submittedName>
        <fullName evidence="2">Uncharacterized protein</fullName>
    </submittedName>
</protein>
<dbReference type="AlphaFoldDB" id="A0AAN7NQE3"/>
<keyword evidence="3" id="KW-1185">Reference proteome</keyword>
<evidence type="ECO:0000313" key="2">
    <source>
        <dbReference type="EMBL" id="KAK4829106.1"/>
    </source>
</evidence>
<gene>
    <name evidence="2" type="ORF">QYF61_002144</name>
</gene>
<feature type="compositionally biased region" description="Basic and acidic residues" evidence="1">
    <location>
        <begin position="40"/>
        <end position="58"/>
    </location>
</feature>
<proteinExistence type="predicted"/>
<sequence>MCTCSPESQSYLGLHIRKHGQQASTHETPIWSPALGSPVQERHGPVRPGPEEGHENDQRAGTLLRIKSERVGGCSAWRKEGLGEAFGELKKGRERHFTRACSDKTRINSFKLKEGRFKLDIRRTFVMMRVVRHWNRLLREVVDAPSLEVFKTFLLEYSGPRILCIPDSKTLRGDLECPLVLSARGSSIAIELAYNAGALRTNFRHMGHRQEISTSPSEAPLEEVVACDEVTPQPSLLQAEQANKPQLLLSRVVGRVTTMTQRNSLASNVINWRIPQMDKLNEMASSANKQRRFGNGAIFWATCHNLAQTCIYWKSRGREKRERERRREEERKKKNYHYPWIPR</sequence>
<evidence type="ECO:0000313" key="3">
    <source>
        <dbReference type="Proteomes" id="UP001333110"/>
    </source>
</evidence>
<feature type="region of interest" description="Disordered" evidence="1">
    <location>
        <begin position="23"/>
        <end position="59"/>
    </location>
</feature>
<dbReference type="Proteomes" id="UP001333110">
    <property type="component" value="Unassembled WGS sequence"/>
</dbReference>
<dbReference type="EMBL" id="JAUNZN010000001">
    <property type="protein sequence ID" value="KAK4829106.1"/>
    <property type="molecule type" value="Genomic_DNA"/>
</dbReference>
<feature type="region of interest" description="Disordered" evidence="1">
    <location>
        <begin position="319"/>
        <end position="343"/>
    </location>
</feature>